<name>X1HL31_9ZZZZ</name>
<proteinExistence type="predicted"/>
<feature type="non-terminal residue" evidence="1">
    <location>
        <position position="40"/>
    </location>
</feature>
<reference evidence="1" key="1">
    <citation type="journal article" date="2014" name="Front. Microbiol.">
        <title>High frequency of phylogenetically diverse reductive dehalogenase-homologous genes in deep subseafloor sedimentary metagenomes.</title>
        <authorList>
            <person name="Kawai M."/>
            <person name="Futagami T."/>
            <person name="Toyoda A."/>
            <person name="Takaki Y."/>
            <person name="Nishi S."/>
            <person name="Hori S."/>
            <person name="Arai W."/>
            <person name="Tsubouchi T."/>
            <person name="Morono Y."/>
            <person name="Uchiyama I."/>
            <person name="Ito T."/>
            <person name="Fujiyama A."/>
            <person name="Inagaki F."/>
            <person name="Takami H."/>
        </authorList>
    </citation>
    <scope>NUCLEOTIDE SEQUENCE</scope>
    <source>
        <strain evidence="1">Expedition CK06-06</strain>
    </source>
</reference>
<comment type="caution">
    <text evidence="1">The sequence shown here is derived from an EMBL/GenBank/DDBJ whole genome shotgun (WGS) entry which is preliminary data.</text>
</comment>
<dbReference type="AlphaFoldDB" id="X1HL31"/>
<gene>
    <name evidence="1" type="ORF">S03H2_26790</name>
</gene>
<accession>X1HL31</accession>
<organism evidence="1">
    <name type="scientific">marine sediment metagenome</name>
    <dbReference type="NCBI Taxonomy" id="412755"/>
    <lineage>
        <taxon>unclassified sequences</taxon>
        <taxon>metagenomes</taxon>
        <taxon>ecological metagenomes</taxon>
    </lineage>
</organism>
<evidence type="ECO:0000313" key="1">
    <source>
        <dbReference type="EMBL" id="GAH54529.1"/>
    </source>
</evidence>
<protein>
    <submittedName>
        <fullName evidence="1">Uncharacterized protein</fullName>
    </submittedName>
</protein>
<sequence>MRSYLTQRIPLGNTKNLESKIQKLRVLKLIAIKNATKKDI</sequence>
<dbReference type="EMBL" id="BARU01015705">
    <property type="protein sequence ID" value="GAH54529.1"/>
    <property type="molecule type" value="Genomic_DNA"/>
</dbReference>